<sequence>MTRFYLEKLKNVEAPLENSLIRWWHYALAAAAIAAVILL</sequence>
<reference evidence="2 3" key="1">
    <citation type="journal article" date="2013" name="Genome Announc.">
        <title>Draft Genome Sequence of the Cellulolytic, Mesophilic, Anaerobic Bacterium Clostridium termitidis Strain CT1112 (DSM 5398).</title>
        <authorList>
            <person name="Lal S."/>
            <person name="Ramachandran U."/>
            <person name="Zhang X."/>
            <person name="Munir R."/>
            <person name="Sparling R."/>
            <person name="Levin D.B."/>
        </authorList>
    </citation>
    <scope>NUCLEOTIDE SEQUENCE [LARGE SCALE GENOMIC DNA]</scope>
    <source>
        <strain evidence="2 3">CT1112</strain>
    </source>
</reference>
<dbReference type="AlphaFoldDB" id="S0FSP1"/>
<evidence type="ECO:0000256" key="1">
    <source>
        <dbReference type="SAM" id="Phobius"/>
    </source>
</evidence>
<accession>S0FSP1</accession>
<gene>
    <name evidence="2" type="ORF">CTER_1897</name>
</gene>
<organism evidence="2 3">
    <name type="scientific">Ruminiclostridium cellobioparum subsp. termitidis CT1112</name>
    <dbReference type="NCBI Taxonomy" id="1195236"/>
    <lineage>
        <taxon>Bacteria</taxon>
        <taxon>Bacillati</taxon>
        <taxon>Bacillota</taxon>
        <taxon>Clostridia</taxon>
        <taxon>Eubacteriales</taxon>
        <taxon>Oscillospiraceae</taxon>
        <taxon>Ruminiclostridium</taxon>
    </lineage>
</organism>
<keyword evidence="1" id="KW-0472">Membrane</keyword>
<keyword evidence="3" id="KW-1185">Reference proteome</keyword>
<dbReference type="EMBL" id="AORV01000030">
    <property type="protein sequence ID" value="EMS72199.1"/>
    <property type="molecule type" value="Genomic_DNA"/>
</dbReference>
<keyword evidence="1" id="KW-0812">Transmembrane</keyword>
<feature type="transmembrane region" description="Helical" evidence="1">
    <location>
        <begin position="20"/>
        <end position="38"/>
    </location>
</feature>
<dbReference type="Proteomes" id="UP000014155">
    <property type="component" value="Unassembled WGS sequence"/>
</dbReference>
<evidence type="ECO:0000313" key="2">
    <source>
        <dbReference type="EMBL" id="EMS72199.1"/>
    </source>
</evidence>
<dbReference type="STRING" id="1195236.CTER_1897"/>
<evidence type="ECO:0000313" key="3">
    <source>
        <dbReference type="Proteomes" id="UP000014155"/>
    </source>
</evidence>
<comment type="caution">
    <text evidence="2">The sequence shown here is derived from an EMBL/GenBank/DDBJ whole genome shotgun (WGS) entry which is preliminary data.</text>
</comment>
<protein>
    <submittedName>
        <fullName evidence="2">Uncharacterized protein</fullName>
    </submittedName>
</protein>
<dbReference type="PATRIC" id="fig|1195236.3.peg.2217"/>
<name>S0FSP1_RUMCE</name>
<proteinExistence type="predicted"/>
<keyword evidence="1" id="KW-1133">Transmembrane helix</keyword>